<evidence type="ECO:0000256" key="2">
    <source>
        <dbReference type="ARBA" id="ARBA00009033"/>
    </source>
</evidence>
<organism evidence="11">
    <name type="scientific">bioreactor metagenome</name>
    <dbReference type="NCBI Taxonomy" id="1076179"/>
    <lineage>
        <taxon>unclassified sequences</taxon>
        <taxon>metagenomes</taxon>
        <taxon>ecological metagenomes</taxon>
    </lineage>
</organism>
<comment type="subcellular location">
    <subcellularLocation>
        <location evidence="1">Cell membrane</location>
        <topology evidence="1">Multi-pass membrane protein</topology>
    </subcellularLocation>
</comment>
<evidence type="ECO:0000259" key="10">
    <source>
        <dbReference type="Pfam" id="PF07670"/>
    </source>
</evidence>
<dbReference type="PANTHER" id="PTHR10590:SF4">
    <property type="entry name" value="SOLUTE CARRIER FAMILY 28 MEMBER 3"/>
    <property type="match status" value="1"/>
</dbReference>
<comment type="similarity">
    <text evidence="2">Belongs to the concentrative nucleoside transporter (CNT) (TC 2.A.41) family.</text>
</comment>
<proteinExistence type="inferred from homology"/>
<feature type="transmembrane region" description="Helical" evidence="7">
    <location>
        <begin position="108"/>
        <end position="128"/>
    </location>
</feature>
<feature type="domain" description="Concentrative nucleoside transporter C-terminal" evidence="9">
    <location>
        <begin position="280"/>
        <end position="499"/>
    </location>
</feature>
<feature type="transmembrane region" description="Helical" evidence="7">
    <location>
        <begin position="442"/>
        <end position="464"/>
    </location>
</feature>
<feature type="transmembrane region" description="Helical" evidence="7">
    <location>
        <begin position="335"/>
        <end position="357"/>
    </location>
</feature>
<feature type="transmembrane region" description="Helical" evidence="7">
    <location>
        <begin position="160"/>
        <end position="178"/>
    </location>
</feature>
<feature type="domain" description="Nucleoside transporter/FeoB GTPase Gate" evidence="10">
    <location>
        <begin position="168"/>
        <end position="267"/>
    </location>
</feature>
<evidence type="ECO:0000256" key="6">
    <source>
        <dbReference type="ARBA" id="ARBA00023136"/>
    </source>
</evidence>
<comment type="caution">
    <text evidence="11">The sequence shown here is derived from an EMBL/GenBank/DDBJ whole genome shotgun (WGS) entry which is preliminary data.</text>
</comment>
<protein>
    <submittedName>
        <fullName evidence="11">Putative pseudouridine transporter</fullName>
    </submittedName>
</protein>
<dbReference type="InterPro" id="IPR008276">
    <property type="entry name" value="C_nuclsd_transpt"/>
</dbReference>
<evidence type="ECO:0000259" key="9">
    <source>
        <dbReference type="Pfam" id="PF07662"/>
    </source>
</evidence>
<dbReference type="GO" id="GO:0005886">
    <property type="term" value="C:plasma membrane"/>
    <property type="evidence" value="ECO:0007669"/>
    <property type="project" value="UniProtKB-SubCell"/>
</dbReference>
<dbReference type="InterPro" id="IPR011657">
    <property type="entry name" value="CNT_C_dom"/>
</dbReference>
<accession>A0A644ZCS9</accession>
<dbReference type="Pfam" id="PF01773">
    <property type="entry name" value="Nucleos_tra2_N"/>
    <property type="match status" value="1"/>
</dbReference>
<dbReference type="GO" id="GO:0005337">
    <property type="term" value="F:nucleoside transmembrane transporter activity"/>
    <property type="evidence" value="ECO:0007669"/>
    <property type="project" value="InterPro"/>
</dbReference>
<dbReference type="GO" id="GO:0015293">
    <property type="term" value="F:symporter activity"/>
    <property type="evidence" value="ECO:0007669"/>
    <property type="project" value="TreeGrafter"/>
</dbReference>
<keyword evidence="6 7" id="KW-0472">Membrane</keyword>
<keyword evidence="5 7" id="KW-1133">Transmembrane helix</keyword>
<feature type="transmembrane region" description="Helical" evidence="7">
    <location>
        <begin position="76"/>
        <end position="96"/>
    </location>
</feature>
<dbReference type="EMBL" id="VSSQ01008378">
    <property type="protein sequence ID" value="MPM38702.1"/>
    <property type="molecule type" value="Genomic_DNA"/>
</dbReference>
<evidence type="ECO:0000259" key="8">
    <source>
        <dbReference type="Pfam" id="PF01773"/>
    </source>
</evidence>
<feature type="transmembrane region" description="Helical" evidence="7">
    <location>
        <begin position="243"/>
        <end position="265"/>
    </location>
</feature>
<feature type="transmembrane region" description="Helical" evidence="7">
    <location>
        <begin position="386"/>
        <end position="408"/>
    </location>
</feature>
<dbReference type="InterPro" id="IPR011642">
    <property type="entry name" value="Gate_dom"/>
</dbReference>
<dbReference type="Pfam" id="PF07670">
    <property type="entry name" value="Gate"/>
    <property type="match status" value="1"/>
</dbReference>
<keyword evidence="3" id="KW-1003">Cell membrane</keyword>
<evidence type="ECO:0000256" key="4">
    <source>
        <dbReference type="ARBA" id="ARBA00022692"/>
    </source>
</evidence>
<sequence>MKKLVLILILCIGIGSIYAQQPKTAKAAEKVVVDTTITSKAAADSAVTTVDSAAIQKVAENPYKAILTKKALNFDIMSILRGILGMATLIFIAWLASYDRKGINWKTVGIALAIQLILAISVLAFPAVQVVFEFLGKCFVAVLGWTKAGSTFLFGSLLDVNNFGFIFVLQILPTIIFFSALTSLFFYLGILQKIVWVMAWLLSKAMKLSGAESLSTAGNIFLGQTEAPLMVKAYIPKMTKSEIMLVMTAGMATMAGGVLAAYIGMLGGGDKVMELEFAKHLLSASVMAAPGAIAMAKILMPQKEEIDNSVEVPREKIGKNVLDAISNGTTDGLKLAANVAAMLLVFYSLIAGVNFIFVKIGDLTTLNEVIANLTNSKYTELSLQFILAYAFAPIIWLTGVSGADLDLVGRLLGEKLIMTEFVGYNSLSEMIQNGAFVNTKSIIMATYVLCGFANFASIGIQIGGVGGMAENQKPILSKFGFRSLLGATLVALMSAAMVGMFIA</sequence>
<evidence type="ECO:0000313" key="11">
    <source>
        <dbReference type="EMBL" id="MPM38702.1"/>
    </source>
</evidence>
<gene>
    <name evidence="11" type="primary">psuT_2</name>
    <name evidence="11" type="ORF">SDC9_85332</name>
</gene>
<feature type="transmembrane region" description="Helical" evidence="7">
    <location>
        <begin position="484"/>
        <end position="502"/>
    </location>
</feature>
<dbReference type="AlphaFoldDB" id="A0A644ZCS9"/>
<dbReference type="Pfam" id="PF07662">
    <property type="entry name" value="Nucleos_tra2_C"/>
    <property type="match status" value="1"/>
</dbReference>
<dbReference type="PANTHER" id="PTHR10590">
    <property type="entry name" value="SODIUM/NUCLEOSIDE COTRANSPORTER"/>
    <property type="match status" value="1"/>
</dbReference>
<name>A0A644ZCS9_9ZZZZ</name>
<evidence type="ECO:0000256" key="1">
    <source>
        <dbReference type="ARBA" id="ARBA00004651"/>
    </source>
</evidence>
<evidence type="ECO:0000256" key="7">
    <source>
        <dbReference type="SAM" id="Phobius"/>
    </source>
</evidence>
<keyword evidence="4 7" id="KW-0812">Transmembrane</keyword>
<evidence type="ECO:0000256" key="5">
    <source>
        <dbReference type="ARBA" id="ARBA00022989"/>
    </source>
</evidence>
<evidence type="ECO:0000256" key="3">
    <source>
        <dbReference type="ARBA" id="ARBA00022475"/>
    </source>
</evidence>
<feature type="domain" description="Concentrative nucleoside transporter N-terminal" evidence="8">
    <location>
        <begin position="84"/>
        <end position="157"/>
    </location>
</feature>
<dbReference type="InterPro" id="IPR002668">
    <property type="entry name" value="CNT_N_dom"/>
</dbReference>
<reference evidence="11" key="1">
    <citation type="submission" date="2019-08" db="EMBL/GenBank/DDBJ databases">
        <authorList>
            <person name="Kucharzyk K."/>
            <person name="Murdoch R.W."/>
            <person name="Higgins S."/>
            <person name="Loffler F."/>
        </authorList>
    </citation>
    <scope>NUCLEOTIDE SEQUENCE</scope>
</reference>